<dbReference type="RefSeq" id="XP_009030106.1">
    <property type="nucleotide sequence ID" value="XM_009031858.1"/>
</dbReference>
<dbReference type="STRING" id="6412.T1G037"/>
<dbReference type="KEGG" id="hro:HELRODRAFT_70241"/>
<dbReference type="GO" id="GO:0004353">
    <property type="term" value="F:glutamate dehydrogenase [NAD(P)+] activity"/>
    <property type="evidence" value="ECO:0007669"/>
    <property type="project" value="UniProtKB-EC"/>
</dbReference>
<name>T1G037_HELRO</name>
<evidence type="ECO:0000256" key="5">
    <source>
        <dbReference type="ARBA" id="ARBA00023128"/>
    </source>
</evidence>
<keyword evidence="4" id="KW-0560">Oxidoreductase</keyword>
<evidence type="ECO:0000256" key="4">
    <source>
        <dbReference type="ARBA" id="ARBA00023002"/>
    </source>
</evidence>
<dbReference type="EMBL" id="KB097700">
    <property type="protein sequence ID" value="ESN91383.1"/>
    <property type="molecule type" value="Genomic_DNA"/>
</dbReference>
<organism evidence="8 9">
    <name type="scientific">Helobdella robusta</name>
    <name type="common">Californian leech</name>
    <dbReference type="NCBI Taxonomy" id="6412"/>
    <lineage>
        <taxon>Eukaryota</taxon>
        <taxon>Metazoa</taxon>
        <taxon>Spiralia</taxon>
        <taxon>Lophotrochozoa</taxon>
        <taxon>Annelida</taxon>
        <taxon>Clitellata</taxon>
        <taxon>Hirudinea</taxon>
        <taxon>Rhynchobdellida</taxon>
        <taxon>Glossiphoniidae</taxon>
        <taxon>Helobdella</taxon>
    </lineage>
</organism>
<reference evidence="7 9" key="2">
    <citation type="journal article" date="2013" name="Nature">
        <title>Insights into bilaterian evolution from three spiralian genomes.</title>
        <authorList>
            <person name="Simakov O."/>
            <person name="Marletaz F."/>
            <person name="Cho S.J."/>
            <person name="Edsinger-Gonzales E."/>
            <person name="Havlak P."/>
            <person name="Hellsten U."/>
            <person name="Kuo D.H."/>
            <person name="Larsson T."/>
            <person name="Lv J."/>
            <person name="Arendt D."/>
            <person name="Savage R."/>
            <person name="Osoegawa K."/>
            <person name="de Jong P."/>
            <person name="Grimwood J."/>
            <person name="Chapman J.A."/>
            <person name="Shapiro H."/>
            <person name="Aerts A."/>
            <person name="Otillar R.P."/>
            <person name="Terry A.Y."/>
            <person name="Boore J.L."/>
            <person name="Grigoriev I.V."/>
            <person name="Lindberg D.R."/>
            <person name="Seaver E.C."/>
            <person name="Weisblat D.A."/>
            <person name="Putnam N.H."/>
            <person name="Rokhsar D.S."/>
        </authorList>
    </citation>
    <scope>NUCLEOTIDE SEQUENCE</scope>
</reference>
<evidence type="ECO:0000256" key="1">
    <source>
        <dbReference type="ARBA" id="ARBA00004173"/>
    </source>
</evidence>
<reference evidence="9" key="1">
    <citation type="submission" date="2012-12" db="EMBL/GenBank/DDBJ databases">
        <authorList>
            <person name="Hellsten U."/>
            <person name="Grimwood J."/>
            <person name="Chapman J.A."/>
            <person name="Shapiro H."/>
            <person name="Aerts A."/>
            <person name="Otillar R.P."/>
            <person name="Terry A.Y."/>
            <person name="Boore J.L."/>
            <person name="Simakov O."/>
            <person name="Marletaz F."/>
            <person name="Cho S.-J."/>
            <person name="Edsinger-Gonzales E."/>
            <person name="Havlak P."/>
            <person name="Kuo D.-H."/>
            <person name="Larsson T."/>
            <person name="Lv J."/>
            <person name="Arendt D."/>
            <person name="Savage R."/>
            <person name="Osoegawa K."/>
            <person name="de Jong P."/>
            <person name="Lindberg D.R."/>
            <person name="Seaver E.C."/>
            <person name="Weisblat D.A."/>
            <person name="Putnam N.H."/>
            <person name="Grigoriev I.V."/>
            <person name="Rokhsar D.S."/>
        </authorList>
    </citation>
    <scope>NUCLEOTIDE SEQUENCE</scope>
</reference>
<comment type="subcellular location">
    <subcellularLocation>
        <location evidence="1">Mitochondrion</location>
    </subcellularLocation>
</comment>
<dbReference type="FunFam" id="3.40.50.720:FF:000100">
    <property type="entry name" value="Glutamate dehydrogenase 1, mitochondrial"/>
    <property type="match status" value="1"/>
</dbReference>
<dbReference type="GO" id="GO:0005739">
    <property type="term" value="C:mitochondrion"/>
    <property type="evidence" value="ECO:0007669"/>
    <property type="project" value="UniProtKB-SubCell"/>
</dbReference>
<dbReference type="EC" id="1.4.1.3" evidence="3"/>
<dbReference type="Proteomes" id="UP000015101">
    <property type="component" value="Unassembled WGS sequence"/>
</dbReference>
<evidence type="ECO:0000256" key="3">
    <source>
        <dbReference type="ARBA" id="ARBA00012889"/>
    </source>
</evidence>
<dbReference type="OMA" id="GSAYTME"/>
<dbReference type="HOGENOM" id="CLU_025763_6_0_1"/>
<feature type="domain" description="Glutamate/phenylalanine/leucine/valine/L-tryptophan dehydrogenase C-terminal" evidence="6">
    <location>
        <begin position="4"/>
        <end position="197"/>
    </location>
</feature>
<dbReference type="PANTHER" id="PTHR11606:SF13">
    <property type="entry name" value="GLUTAMATE DEHYDROGENASE 1, MITOCHONDRIAL"/>
    <property type="match status" value="1"/>
</dbReference>
<dbReference type="AlphaFoldDB" id="T1G037"/>
<proteinExistence type="inferred from homology"/>
<dbReference type="Pfam" id="PF00208">
    <property type="entry name" value="ELFV_dehydrog"/>
    <property type="match status" value="1"/>
</dbReference>
<evidence type="ECO:0000313" key="7">
    <source>
        <dbReference type="EMBL" id="ESN91383.1"/>
    </source>
</evidence>
<dbReference type="GeneID" id="20214435"/>
<dbReference type="OrthoDB" id="6272269at2759"/>
<gene>
    <name evidence="8" type="primary">20214435</name>
    <name evidence="7" type="ORF">HELRODRAFT_70241</name>
</gene>
<evidence type="ECO:0000259" key="6">
    <source>
        <dbReference type="SMART" id="SM00839"/>
    </source>
</evidence>
<reference evidence="8" key="3">
    <citation type="submission" date="2015-06" db="UniProtKB">
        <authorList>
            <consortium name="EnsemblMetazoa"/>
        </authorList>
    </citation>
    <scope>IDENTIFICATION</scope>
</reference>
<sequence>FPKAKEYTGPEESLMHEQCDIFIPAAIEKSITKHTAKKIKAKLIAEAANGPTTLAADKVLREKNVLVIPDLYVNAGGVTVSYFEWLKNLNHVSYGRLTFKYERDSNYYLLESVQQSLEKTFGKTGGTISITPSESFLKRMGGASEKDIVHSGLAQTMENSAVQIMQKAKEFDLGLDIRTAAYISSVSKIFHCYDEAGLTFT</sequence>
<dbReference type="GO" id="GO:0006520">
    <property type="term" value="P:amino acid metabolic process"/>
    <property type="evidence" value="ECO:0007669"/>
    <property type="project" value="InterPro"/>
</dbReference>
<dbReference type="Gene3D" id="3.40.50.720">
    <property type="entry name" value="NAD(P)-binding Rossmann-like Domain"/>
    <property type="match status" value="1"/>
</dbReference>
<dbReference type="InterPro" id="IPR036291">
    <property type="entry name" value="NAD(P)-bd_dom_sf"/>
</dbReference>
<dbReference type="SUPFAM" id="SSF51735">
    <property type="entry name" value="NAD(P)-binding Rossmann-fold domains"/>
    <property type="match status" value="1"/>
</dbReference>
<dbReference type="eggNOG" id="KOG2250">
    <property type="taxonomic scope" value="Eukaryota"/>
</dbReference>
<dbReference type="InterPro" id="IPR006096">
    <property type="entry name" value="Glu/Leu/Phe/Val/Trp_DH_C"/>
</dbReference>
<dbReference type="PANTHER" id="PTHR11606">
    <property type="entry name" value="GLUTAMATE DEHYDROGENASE"/>
    <property type="match status" value="1"/>
</dbReference>
<evidence type="ECO:0000256" key="2">
    <source>
        <dbReference type="ARBA" id="ARBA00006382"/>
    </source>
</evidence>
<evidence type="ECO:0000313" key="9">
    <source>
        <dbReference type="Proteomes" id="UP000015101"/>
    </source>
</evidence>
<protein>
    <recommendedName>
        <fullName evidence="3">glutamate dehydrogenase [NAD(P)(+)]</fullName>
        <ecNumber evidence="3">1.4.1.3</ecNumber>
    </recommendedName>
</protein>
<dbReference type="EnsemblMetazoa" id="HelroT70241">
    <property type="protein sequence ID" value="HelroP70241"/>
    <property type="gene ID" value="HelroG70241"/>
</dbReference>
<dbReference type="SMART" id="SM00839">
    <property type="entry name" value="ELFV_dehydrog"/>
    <property type="match status" value="1"/>
</dbReference>
<dbReference type="EMBL" id="AMQM01002045">
    <property type="status" value="NOT_ANNOTATED_CDS"/>
    <property type="molecule type" value="Genomic_DNA"/>
</dbReference>
<comment type="similarity">
    <text evidence="2">Belongs to the Glu/Leu/Phe/Val dehydrogenases family.</text>
</comment>
<dbReference type="InParanoid" id="T1G037"/>
<dbReference type="CTD" id="20214435"/>
<keyword evidence="9" id="KW-1185">Reference proteome</keyword>
<evidence type="ECO:0000313" key="8">
    <source>
        <dbReference type="EnsemblMetazoa" id="HelroP70241"/>
    </source>
</evidence>
<keyword evidence="5" id="KW-0496">Mitochondrion</keyword>
<accession>T1G037</accession>